<dbReference type="Gene3D" id="3.30.930.10">
    <property type="entry name" value="Bira Bifunctional Protein, Domain 2"/>
    <property type="match status" value="1"/>
</dbReference>
<evidence type="ECO:0000313" key="1">
    <source>
        <dbReference type="EMBL" id="VEB03364.1"/>
    </source>
</evidence>
<organism evidence="1 2">
    <name type="scientific">Klebsiella pneumoniae</name>
    <dbReference type="NCBI Taxonomy" id="573"/>
    <lineage>
        <taxon>Bacteria</taxon>
        <taxon>Pseudomonadati</taxon>
        <taxon>Pseudomonadota</taxon>
        <taxon>Gammaproteobacteria</taxon>
        <taxon>Enterobacterales</taxon>
        <taxon>Enterobacteriaceae</taxon>
        <taxon>Klebsiella/Raoultella group</taxon>
        <taxon>Klebsiella</taxon>
        <taxon>Klebsiella pneumoniae complex</taxon>
    </lineage>
</organism>
<dbReference type="EMBL" id="LR134162">
    <property type="protein sequence ID" value="VEB03364.1"/>
    <property type="molecule type" value="Genomic_DNA"/>
</dbReference>
<dbReference type="AlphaFoldDB" id="A0A447RUC5"/>
<proteinExistence type="predicted"/>
<protein>
    <submittedName>
        <fullName evidence="1">Asparagine synthetase AsnA</fullName>
        <ecNumber evidence="1">6.3.1.1</ecNumber>
    </submittedName>
</protein>
<accession>A0A447RUC5</accession>
<reference evidence="1 2" key="1">
    <citation type="submission" date="2018-12" db="EMBL/GenBank/DDBJ databases">
        <authorList>
            <consortium name="Pathogen Informatics"/>
        </authorList>
    </citation>
    <scope>NUCLEOTIDE SEQUENCE [LARGE SCALE GENOMIC DNA]</scope>
    <source>
        <strain evidence="1 2">NCTC13635</strain>
    </source>
</reference>
<dbReference type="Proteomes" id="UP000282433">
    <property type="component" value="Chromosome"/>
</dbReference>
<evidence type="ECO:0000313" key="2">
    <source>
        <dbReference type="Proteomes" id="UP000282433"/>
    </source>
</evidence>
<gene>
    <name evidence="1" type="primary">asnA_2</name>
    <name evidence="1" type="ORF">NCTC13635_03589</name>
</gene>
<keyword evidence="1" id="KW-0436">Ligase</keyword>
<dbReference type="EC" id="6.3.1.1" evidence="1"/>
<dbReference type="GO" id="GO:0004071">
    <property type="term" value="F:aspartate-ammonia ligase activity"/>
    <property type="evidence" value="ECO:0007669"/>
    <property type="project" value="UniProtKB-EC"/>
</dbReference>
<name>A0A447RUC5_KLEPN</name>
<sequence>MASATTCVRRIMMTGVLRFLKVLPGLNGDILVWNPVLEDAFEISSMGDPR</sequence>
<dbReference type="InterPro" id="IPR045864">
    <property type="entry name" value="aa-tRNA-synth_II/BPL/LPL"/>
</dbReference>